<accession>A0A1Y1VBW6</accession>
<dbReference type="Proteomes" id="UP000193719">
    <property type="component" value="Unassembled WGS sequence"/>
</dbReference>
<proteinExistence type="predicted"/>
<feature type="compositionally biased region" description="Acidic residues" evidence="1">
    <location>
        <begin position="149"/>
        <end position="168"/>
    </location>
</feature>
<evidence type="ECO:0000256" key="1">
    <source>
        <dbReference type="SAM" id="MobiDB-lite"/>
    </source>
</evidence>
<evidence type="ECO:0000313" key="3">
    <source>
        <dbReference type="EMBL" id="ORX50756.1"/>
    </source>
</evidence>
<keyword evidence="2" id="KW-0732">Signal</keyword>
<evidence type="ECO:0000313" key="4">
    <source>
        <dbReference type="Proteomes" id="UP000193719"/>
    </source>
</evidence>
<feature type="region of interest" description="Disordered" evidence="1">
    <location>
        <begin position="140"/>
        <end position="168"/>
    </location>
</feature>
<name>A0A1Y1VBW6_9FUNG</name>
<gene>
    <name evidence="3" type="ORF">BCR36DRAFT_583339</name>
</gene>
<protein>
    <submittedName>
        <fullName evidence="3">Uncharacterized protein</fullName>
    </submittedName>
</protein>
<feature type="chain" id="PRO_5010996495" evidence="2">
    <location>
        <begin position="20"/>
        <end position="190"/>
    </location>
</feature>
<organism evidence="3 4">
    <name type="scientific">Piromyces finnis</name>
    <dbReference type="NCBI Taxonomy" id="1754191"/>
    <lineage>
        <taxon>Eukaryota</taxon>
        <taxon>Fungi</taxon>
        <taxon>Fungi incertae sedis</taxon>
        <taxon>Chytridiomycota</taxon>
        <taxon>Chytridiomycota incertae sedis</taxon>
        <taxon>Neocallimastigomycetes</taxon>
        <taxon>Neocallimastigales</taxon>
        <taxon>Neocallimastigaceae</taxon>
        <taxon>Piromyces</taxon>
    </lineage>
</organism>
<comment type="caution">
    <text evidence="3">The sequence shown here is derived from an EMBL/GenBank/DDBJ whole genome shotgun (WGS) entry which is preliminary data.</text>
</comment>
<dbReference type="EMBL" id="MCFH01000020">
    <property type="protein sequence ID" value="ORX50756.1"/>
    <property type="molecule type" value="Genomic_DNA"/>
</dbReference>
<sequence length="190" mass="20811">MKFVNALLLSAIAFLGINAKCVEEKNEEFFLLPLTSKSKAEERCIENGGKLAEVNSQNKENAASAVAACSDSEGNSANVWIKSWNTDNYNNIGIYMSVNKESKVFGVFPYLGLFKKDEGVFQINEEAPAEEATETAVAEEPAETKTQVVEEEVQTEAPEEVQTEEADIEEAPVFVDDGVGIKYEVLCQAI</sequence>
<dbReference type="AlphaFoldDB" id="A0A1Y1VBW6"/>
<reference evidence="3 4" key="2">
    <citation type="submission" date="2016-08" db="EMBL/GenBank/DDBJ databases">
        <title>Pervasive Adenine N6-methylation of Active Genes in Fungi.</title>
        <authorList>
            <consortium name="DOE Joint Genome Institute"/>
            <person name="Mondo S.J."/>
            <person name="Dannebaum R.O."/>
            <person name="Kuo R.C."/>
            <person name="Labutti K."/>
            <person name="Haridas S."/>
            <person name="Kuo A."/>
            <person name="Salamov A."/>
            <person name="Ahrendt S.R."/>
            <person name="Lipzen A."/>
            <person name="Sullivan W."/>
            <person name="Andreopoulos W.B."/>
            <person name="Clum A."/>
            <person name="Lindquist E."/>
            <person name="Daum C."/>
            <person name="Ramamoorthy G.K."/>
            <person name="Gryganskyi A."/>
            <person name="Culley D."/>
            <person name="Magnuson J.K."/>
            <person name="James T.Y."/>
            <person name="O'Malley M.A."/>
            <person name="Stajich J.E."/>
            <person name="Spatafora J.W."/>
            <person name="Visel A."/>
            <person name="Grigoriev I.V."/>
        </authorList>
    </citation>
    <scope>NUCLEOTIDE SEQUENCE [LARGE SCALE GENOMIC DNA]</scope>
    <source>
        <strain evidence="4">finn</strain>
    </source>
</reference>
<dbReference type="OrthoDB" id="2150664at2759"/>
<keyword evidence="4" id="KW-1185">Reference proteome</keyword>
<feature type="signal peptide" evidence="2">
    <location>
        <begin position="1"/>
        <end position="19"/>
    </location>
</feature>
<reference evidence="3 4" key="1">
    <citation type="submission" date="2016-08" db="EMBL/GenBank/DDBJ databases">
        <title>Genomes of anaerobic fungi encode conserved fungal cellulosomes for biomass hydrolysis.</title>
        <authorList>
            <consortium name="DOE Joint Genome Institute"/>
            <person name="Haitjema C.H."/>
            <person name="Gilmore S.P."/>
            <person name="Henske J.K."/>
            <person name="Solomon K.V."/>
            <person name="De Groot R."/>
            <person name="Kuo A."/>
            <person name="Mondo S.J."/>
            <person name="Salamov A.A."/>
            <person name="Labutti K."/>
            <person name="Zhao Z."/>
            <person name="Chiniquy J."/>
            <person name="Barry K."/>
            <person name="Brewer H.M."/>
            <person name="Purvine S.O."/>
            <person name="Wright A.T."/>
            <person name="Boxma B."/>
            <person name="Van Alen T."/>
            <person name="Hackstein J.H."/>
            <person name="Baker S.E."/>
            <person name="Grigoriev I.V."/>
            <person name="O'Malley M.A."/>
        </authorList>
    </citation>
    <scope>NUCLEOTIDE SEQUENCE [LARGE SCALE GENOMIC DNA]</scope>
    <source>
        <strain evidence="4">finn</strain>
    </source>
</reference>
<evidence type="ECO:0000256" key="2">
    <source>
        <dbReference type="SAM" id="SignalP"/>
    </source>
</evidence>